<reference evidence="1 2" key="1">
    <citation type="submission" date="2015-08" db="EMBL/GenBank/DDBJ databases">
        <title>Enterococcus genome sequence.</title>
        <authorList>
            <person name="Acedo J.Z."/>
            <person name="Vederas J.C."/>
        </authorList>
    </citation>
    <scope>NUCLEOTIDE SEQUENCE [LARGE SCALE GENOMIC DNA]</scope>
    <source>
        <strain evidence="1 2">49</strain>
    </source>
</reference>
<proteinExistence type="predicted"/>
<name>A0A267HUQ8_9ENTE</name>
<evidence type="ECO:0000313" key="2">
    <source>
        <dbReference type="Proteomes" id="UP000216797"/>
    </source>
</evidence>
<accession>A0A267HUQ8</accession>
<sequence length="444" mass="53533">MKLTNKMFITIQYINLNDQMIKRHLQDWLVFTRLLYTPAKMIINHEKAQPFSLHRVHQLLNKLTEHEDLEFVVKNGPNESYFHLVDGNLLEKHLVTQDIFLKQKQMILNYMDIKMSKRGLFGYLRSYDEYLYHNTEEIKMRLAFEETQAIEQLPKIRNQKNEIVVDCNQFAGYDIFYRGFCLTSCWRIYFSSRYHKIIPLAVVQEVQQVEQVCKVAEDVWFVELYKDPYRWQEKLNLNYQRLFRDQMGIDQLAWNNGVGILREPLIEYAYTDNVIQTVQYQNDRLQPTPKKEATHFVTRVYDIIHDNYQERRVKGTLNAQAYFPWVDEQGMKMMNYLVLNPKYSLDEGLCAYEFYLRNYLEINVADERYQEYLAILNIYLPDEFLTKIPYKPLKEKMSDIHFSRLKKRRKRIFFDLKKENNHLRVNFIPFSAMKNTNEISRVGG</sequence>
<comment type="caution">
    <text evidence="1">The sequence shown here is derived from an EMBL/GenBank/DDBJ whole genome shotgun (WGS) entry which is preliminary data.</text>
</comment>
<organism evidence="1 2">
    <name type="scientific">Enterococcus canintestini</name>
    <dbReference type="NCBI Taxonomy" id="317010"/>
    <lineage>
        <taxon>Bacteria</taxon>
        <taxon>Bacillati</taxon>
        <taxon>Bacillota</taxon>
        <taxon>Bacilli</taxon>
        <taxon>Lactobacillales</taxon>
        <taxon>Enterococcaceae</taxon>
        <taxon>Enterococcus</taxon>
    </lineage>
</organism>
<dbReference type="RefSeq" id="WP_095005711.1">
    <property type="nucleotide sequence ID" value="NZ_LHUG01000001.1"/>
</dbReference>
<gene>
    <name evidence="1" type="ORF">AKL21_00635</name>
</gene>
<keyword evidence="2" id="KW-1185">Reference proteome</keyword>
<protein>
    <submittedName>
        <fullName evidence="1">Uncharacterized protein</fullName>
    </submittedName>
</protein>
<evidence type="ECO:0000313" key="1">
    <source>
        <dbReference type="EMBL" id="PAB02054.1"/>
    </source>
</evidence>
<dbReference type="Proteomes" id="UP000216797">
    <property type="component" value="Unassembled WGS sequence"/>
</dbReference>
<dbReference type="EMBL" id="LHUG01000001">
    <property type="protein sequence ID" value="PAB02054.1"/>
    <property type="molecule type" value="Genomic_DNA"/>
</dbReference>
<dbReference type="AlphaFoldDB" id="A0A267HUQ8"/>